<dbReference type="InterPro" id="IPR023346">
    <property type="entry name" value="Lysozyme-like_dom_sf"/>
</dbReference>
<organism evidence="1 2">
    <name type="scientific">Pseudomonas aeruginosa</name>
    <dbReference type="NCBI Taxonomy" id="287"/>
    <lineage>
        <taxon>Bacteria</taxon>
        <taxon>Pseudomonadati</taxon>
        <taxon>Pseudomonadota</taxon>
        <taxon>Gammaproteobacteria</taxon>
        <taxon>Pseudomonadales</taxon>
        <taxon>Pseudomonadaceae</taxon>
        <taxon>Pseudomonas</taxon>
    </lineage>
</organism>
<accession>A0A9P1VYY7</accession>
<dbReference type="SUPFAM" id="SSF53955">
    <property type="entry name" value="Lysozyme-like"/>
    <property type="match status" value="1"/>
</dbReference>
<dbReference type="EMBL" id="CVVU01000245">
    <property type="protein sequence ID" value="CRP81339.1"/>
    <property type="molecule type" value="Genomic_DNA"/>
</dbReference>
<comment type="caution">
    <text evidence="1">The sequence shown here is derived from an EMBL/GenBank/DDBJ whole genome shotgun (WGS) entry which is preliminary data.</text>
</comment>
<dbReference type="Gene3D" id="1.10.530.10">
    <property type="match status" value="1"/>
</dbReference>
<dbReference type="RefSeq" id="WP_003149088.1">
    <property type="nucleotide sequence ID" value="NZ_CAADLS010000232.1"/>
</dbReference>
<sequence length="188" mass="21353">MAFDLPPAFLHEEVPRSCVVLTLQRYQIPPDLFIGYMGMERGRVGMANRNSNGSYDYGPSQVNSIWLQEISQFGVTAAQLQWNPCVNIWVGGWIMRRCLNKFPGQFWTAVGCYHIGEHALETADLSLRARRMARGQNYAREVYSVMTKYRQPFWQWLNNRSAYAQLPEVGSPAQGQAASPSKSEVASR</sequence>
<proteinExistence type="predicted"/>
<evidence type="ECO:0000313" key="2">
    <source>
        <dbReference type="Proteomes" id="UP000045039"/>
    </source>
</evidence>
<evidence type="ECO:0000313" key="1">
    <source>
        <dbReference type="EMBL" id="CRP81339.1"/>
    </source>
</evidence>
<name>A0A9P1VYY7_PSEAI</name>
<dbReference type="Proteomes" id="UP000045039">
    <property type="component" value="Unassembled WGS sequence"/>
</dbReference>
<reference evidence="2" key="1">
    <citation type="submission" date="2015-06" db="EMBL/GenBank/DDBJ databases">
        <authorList>
            <person name="Radhakrishnan Rajesh"/>
            <person name="Underwood Anthony"/>
            <person name="Al-Shahib Ali"/>
        </authorList>
    </citation>
    <scope>NUCLEOTIDE SEQUENCE [LARGE SCALE GENOMIC DNA]</scope>
    <source>
        <strain evidence="2">P19_London_7_VIM_2_05_10</strain>
    </source>
</reference>
<dbReference type="CDD" id="cd13400">
    <property type="entry name" value="LT_IagB-like"/>
    <property type="match status" value="1"/>
</dbReference>
<gene>
    <name evidence="1" type="ORF">PAERUG_P19_London_7_VIM_2_05_10_05642</name>
</gene>
<protein>
    <submittedName>
        <fullName evidence="1">Transglycosylase SLT domain protein</fullName>
    </submittedName>
</protein>
<dbReference type="AlphaFoldDB" id="A0A9P1VYY7"/>